<dbReference type="AlphaFoldDB" id="A0A4Q2D8T5"/>
<comment type="subcellular location">
    <subcellularLocation>
        <location evidence="1">Membrane</location>
        <topology evidence="1">Peripheral membrane protein</topology>
    </subcellularLocation>
</comment>
<feature type="transmembrane region" description="Helical" evidence="7">
    <location>
        <begin position="163"/>
        <end position="184"/>
    </location>
</feature>
<dbReference type="Pfam" id="PF10601">
    <property type="entry name" value="zf-LITAF-like"/>
    <property type="match status" value="1"/>
</dbReference>
<evidence type="ECO:0000256" key="1">
    <source>
        <dbReference type="ARBA" id="ARBA00004170"/>
    </source>
</evidence>
<evidence type="ECO:0000256" key="7">
    <source>
        <dbReference type="SAM" id="Phobius"/>
    </source>
</evidence>
<keyword evidence="7" id="KW-1133">Transmembrane helix</keyword>
<keyword evidence="10" id="KW-1185">Reference proteome</keyword>
<dbReference type="PANTHER" id="PTHR23292:SF6">
    <property type="entry name" value="FI16602P1-RELATED"/>
    <property type="match status" value="1"/>
</dbReference>
<sequence length="224" mass="23370">MIDKSQESGGSDRPGQESSRPSAKELEALAPPIESPEQQATPSPQPQFNAGSSTAPLASFAAPPAYSPSSAGSISGHPEQQQYAPTPAPHVLAHQAPTPPPVAYATNGQSGRGPVVEQKGVPVTTVIDDPKPLALMGPGTTSVVCPHCKEHMMTSITYKVGNFTHLIGIAFCMTTLMPCIPYLIDPVKDVRHSCSKCGVLLATYRRGAGTVEVHAVDIEGGSPR</sequence>
<evidence type="ECO:0000313" key="10">
    <source>
        <dbReference type="Proteomes" id="UP000290288"/>
    </source>
</evidence>
<dbReference type="InterPro" id="IPR006629">
    <property type="entry name" value="LITAF"/>
</dbReference>
<protein>
    <recommendedName>
        <fullName evidence="8">LITAF domain-containing protein</fullName>
    </recommendedName>
</protein>
<proteinExistence type="inferred from homology"/>
<dbReference type="GO" id="GO:0016020">
    <property type="term" value="C:membrane"/>
    <property type="evidence" value="ECO:0007669"/>
    <property type="project" value="UniProtKB-SubCell"/>
</dbReference>
<keyword evidence="5 7" id="KW-0472">Membrane</keyword>
<evidence type="ECO:0000256" key="5">
    <source>
        <dbReference type="ARBA" id="ARBA00023136"/>
    </source>
</evidence>
<feature type="compositionally biased region" description="Polar residues" evidence="6">
    <location>
        <begin position="36"/>
        <end position="51"/>
    </location>
</feature>
<dbReference type="PANTHER" id="PTHR23292">
    <property type="entry name" value="LIPOPOLYSACCHARIDE-INDUCED TUMOR NECROSIS FACTOR-ALPHA FACTOR"/>
    <property type="match status" value="1"/>
</dbReference>
<comment type="similarity">
    <text evidence="2">Belongs to the CDIP1/LITAF family.</text>
</comment>
<organism evidence="9 10">
    <name type="scientific">Candolleomyces aberdarensis</name>
    <dbReference type="NCBI Taxonomy" id="2316362"/>
    <lineage>
        <taxon>Eukaryota</taxon>
        <taxon>Fungi</taxon>
        <taxon>Dikarya</taxon>
        <taxon>Basidiomycota</taxon>
        <taxon>Agaricomycotina</taxon>
        <taxon>Agaricomycetes</taxon>
        <taxon>Agaricomycetidae</taxon>
        <taxon>Agaricales</taxon>
        <taxon>Agaricineae</taxon>
        <taxon>Psathyrellaceae</taxon>
        <taxon>Candolleomyces</taxon>
    </lineage>
</organism>
<evidence type="ECO:0000256" key="3">
    <source>
        <dbReference type="ARBA" id="ARBA00022723"/>
    </source>
</evidence>
<comment type="caution">
    <text evidence="9">The sequence shown here is derived from an EMBL/GenBank/DDBJ whole genome shotgun (WGS) entry which is preliminary data.</text>
</comment>
<keyword evidence="4" id="KW-0862">Zinc</keyword>
<dbReference type="SMART" id="SM00714">
    <property type="entry name" value="LITAF"/>
    <property type="match status" value="1"/>
</dbReference>
<accession>A0A4Q2D8T5</accession>
<feature type="domain" description="LITAF" evidence="8">
    <location>
        <begin position="123"/>
        <end position="206"/>
    </location>
</feature>
<feature type="compositionally biased region" description="Low complexity" evidence="6">
    <location>
        <begin position="52"/>
        <end position="75"/>
    </location>
</feature>
<gene>
    <name evidence="9" type="ORF">EST38_g10515</name>
</gene>
<dbReference type="Proteomes" id="UP000290288">
    <property type="component" value="Unassembled WGS sequence"/>
</dbReference>
<evidence type="ECO:0000256" key="6">
    <source>
        <dbReference type="SAM" id="MobiDB-lite"/>
    </source>
</evidence>
<keyword evidence="7" id="KW-0812">Transmembrane</keyword>
<evidence type="ECO:0000313" key="9">
    <source>
        <dbReference type="EMBL" id="RXW15342.1"/>
    </source>
</evidence>
<keyword evidence="3" id="KW-0479">Metal-binding</keyword>
<evidence type="ECO:0000256" key="4">
    <source>
        <dbReference type="ARBA" id="ARBA00022833"/>
    </source>
</evidence>
<feature type="region of interest" description="Disordered" evidence="6">
    <location>
        <begin position="1"/>
        <end position="116"/>
    </location>
</feature>
<name>A0A4Q2D8T5_9AGAR</name>
<dbReference type="PROSITE" id="PS51837">
    <property type="entry name" value="LITAF"/>
    <property type="match status" value="1"/>
</dbReference>
<evidence type="ECO:0000256" key="2">
    <source>
        <dbReference type="ARBA" id="ARBA00005975"/>
    </source>
</evidence>
<dbReference type="OrthoDB" id="3055433at2759"/>
<dbReference type="STRING" id="2316362.A0A4Q2D8T5"/>
<dbReference type="GO" id="GO:0008270">
    <property type="term" value="F:zinc ion binding"/>
    <property type="evidence" value="ECO:0007669"/>
    <property type="project" value="TreeGrafter"/>
</dbReference>
<evidence type="ECO:0000259" key="8">
    <source>
        <dbReference type="PROSITE" id="PS51837"/>
    </source>
</evidence>
<dbReference type="EMBL" id="SDEE01000564">
    <property type="protein sequence ID" value="RXW15342.1"/>
    <property type="molecule type" value="Genomic_DNA"/>
</dbReference>
<dbReference type="InterPro" id="IPR037519">
    <property type="entry name" value="LITAF_fam"/>
</dbReference>
<reference evidence="9 10" key="1">
    <citation type="submission" date="2019-01" db="EMBL/GenBank/DDBJ databases">
        <title>Draft genome sequence of Psathyrella aberdarensis IHI B618.</title>
        <authorList>
            <person name="Buettner E."/>
            <person name="Kellner H."/>
        </authorList>
    </citation>
    <scope>NUCLEOTIDE SEQUENCE [LARGE SCALE GENOMIC DNA]</scope>
    <source>
        <strain evidence="9 10">IHI B618</strain>
    </source>
</reference>